<evidence type="ECO:0000256" key="3">
    <source>
        <dbReference type="ARBA" id="ARBA00022723"/>
    </source>
</evidence>
<evidence type="ECO:0000256" key="2">
    <source>
        <dbReference type="ARBA" id="ARBA00022485"/>
    </source>
</evidence>
<dbReference type="GO" id="GO:0051539">
    <property type="term" value="F:4 iron, 4 sulfur cluster binding"/>
    <property type="evidence" value="ECO:0007669"/>
    <property type="project" value="UniProtKB-KW"/>
</dbReference>
<sequence length="606" mass="67040">MSKAYKKRTVRVCRGTGCNSLEAEKIHEELIKLIQDNSLSNFINIKLTGCHGFCQVGPTFIIDPDNMLYVNLKINDVNDIVEQHLKENKIVHRLLYKDPISGNYIENIENIRFYLDQQPIITKYCGEINPEDIYEYIAKGGYESLKKVLDKFSPIEVIEEIKKSGLRGRGGAGFSTGQKWLFCHDAPGYPKYLICNGDEGDPGAFMDRTILESDPHGVIEGMIIAAYAIGAKYGYAYIRAEYPLAIKRFNIAIQRAREHGYLGKNILDSGFDFDLILKKGAGAFVCGEETALMASIMGKRGIPRPRPPYPAINGLWGKPTNNNNVKTYAYIPRIIEKGADWYFSIGTENASGTLVVALTGKINNSGLVEIPMGTKIKKIVFDIGGGIPNGKEFKAVQIGGPSGGCIPAHLSDTKMDYESITALGSIMGSGGFIVLDEDICMVELAHYFITFTQKESCGKCVPCRIGTKRMLDILTKIKEGHANLENLENLERIANIVRKTSLCGLGQTAPNPVLTTLKYFKKEYEAHIVDKSCSALVCKDLISYSINKKICTGCEVCKINCPSDAIIGEPKEPHSINYQSCVKCELCLSLCSYKAIFKTTNLVKEE</sequence>
<dbReference type="FunFam" id="1.20.1440.230:FF:000001">
    <property type="entry name" value="Mitochondrial NADH dehydrogenase flavoprotein 1"/>
    <property type="match status" value="1"/>
</dbReference>
<protein>
    <recommendedName>
        <fullName evidence="6">4Fe-4S ferredoxin-type domain-containing protein</fullName>
    </recommendedName>
</protein>
<dbReference type="Gene3D" id="3.30.70.20">
    <property type="match status" value="1"/>
</dbReference>
<dbReference type="SMART" id="SM00928">
    <property type="entry name" value="NADH_4Fe-4S"/>
    <property type="match status" value="1"/>
</dbReference>
<dbReference type="InterPro" id="IPR001949">
    <property type="entry name" value="NADH-UbQ_OxRdtase_51kDa_CS"/>
</dbReference>
<dbReference type="SUPFAM" id="SSF52833">
    <property type="entry name" value="Thioredoxin-like"/>
    <property type="match status" value="1"/>
</dbReference>
<dbReference type="EMBL" id="LAZR01001258">
    <property type="protein sequence ID" value="KKN47764.1"/>
    <property type="molecule type" value="Genomic_DNA"/>
</dbReference>
<dbReference type="PROSITE" id="PS00198">
    <property type="entry name" value="4FE4S_FER_1"/>
    <property type="match status" value="1"/>
</dbReference>
<dbReference type="InterPro" id="IPR037225">
    <property type="entry name" value="Nuo51_FMN-bd_sf"/>
</dbReference>
<dbReference type="PROSITE" id="PS51379">
    <property type="entry name" value="4FE4S_FER_2"/>
    <property type="match status" value="2"/>
</dbReference>
<gene>
    <name evidence="7" type="ORF">LCGC14_0659610</name>
</gene>
<comment type="caution">
    <text evidence="7">The sequence shown here is derived from an EMBL/GenBank/DDBJ whole genome shotgun (WGS) entry which is preliminary data.</text>
</comment>
<keyword evidence="5" id="KW-0411">Iron-sulfur</keyword>
<dbReference type="InterPro" id="IPR036249">
    <property type="entry name" value="Thioredoxin-like_sf"/>
</dbReference>
<dbReference type="SUPFAM" id="SSF142984">
    <property type="entry name" value="Nqo1 middle domain-like"/>
    <property type="match status" value="1"/>
</dbReference>
<keyword evidence="3" id="KW-0479">Metal-binding</keyword>
<evidence type="ECO:0000256" key="5">
    <source>
        <dbReference type="ARBA" id="ARBA00023014"/>
    </source>
</evidence>
<dbReference type="Gene3D" id="1.20.1440.230">
    <property type="entry name" value="NADH-ubiquinone oxidoreductase 51kDa subunit, iron-sulphur binding domain"/>
    <property type="match status" value="1"/>
</dbReference>
<dbReference type="GO" id="GO:0008137">
    <property type="term" value="F:NADH dehydrogenase (ubiquinone) activity"/>
    <property type="evidence" value="ECO:0007669"/>
    <property type="project" value="InterPro"/>
</dbReference>
<reference evidence="7" key="1">
    <citation type="journal article" date="2015" name="Nature">
        <title>Complex archaea that bridge the gap between prokaryotes and eukaryotes.</title>
        <authorList>
            <person name="Spang A."/>
            <person name="Saw J.H."/>
            <person name="Jorgensen S.L."/>
            <person name="Zaremba-Niedzwiedzka K."/>
            <person name="Martijn J."/>
            <person name="Lind A.E."/>
            <person name="van Eijk R."/>
            <person name="Schleper C."/>
            <person name="Guy L."/>
            <person name="Ettema T.J."/>
        </authorList>
    </citation>
    <scope>NUCLEOTIDE SEQUENCE</scope>
</reference>
<dbReference type="Pfam" id="PF10589">
    <property type="entry name" value="NADH_4Fe-4S"/>
    <property type="match status" value="1"/>
</dbReference>
<dbReference type="SUPFAM" id="SSF54862">
    <property type="entry name" value="4Fe-4S ferredoxins"/>
    <property type="match status" value="1"/>
</dbReference>
<dbReference type="PANTHER" id="PTHR43578:SF3">
    <property type="entry name" value="NADH-QUINONE OXIDOREDUCTASE SUBUNIT F"/>
    <property type="match status" value="1"/>
</dbReference>
<proteinExistence type="inferred from homology"/>
<evidence type="ECO:0000259" key="6">
    <source>
        <dbReference type="PROSITE" id="PS51379"/>
    </source>
</evidence>
<dbReference type="PANTHER" id="PTHR43578">
    <property type="entry name" value="NADH-QUINONE OXIDOREDUCTASE SUBUNIT F"/>
    <property type="match status" value="1"/>
</dbReference>
<keyword evidence="4" id="KW-0408">Iron</keyword>
<dbReference type="SUPFAM" id="SSF142019">
    <property type="entry name" value="Nqo1 FMN-binding domain-like"/>
    <property type="match status" value="1"/>
</dbReference>
<name>A0A0F9QZ52_9ZZZZ</name>
<dbReference type="PROSITE" id="PS00645">
    <property type="entry name" value="COMPLEX1_51K_2"/>
    <property type="match status" value="1"/>
</dbReference>
<dbReference type="Gene3D" id="3.40.30.10">
    <property type="entry name" value="Glutaredoxin"/>
    <property type="match status" value="1"/>
</dbReference>
<dbReference type="InterPro" id="IPR017900">
    <property type="entry name" value="4Fe4S_Fe_S_CS"/>
</dbReference>
<dbReference type="SUPFAM" id="SSF140490">
    <property type="entry name" value="Nqo1C-terminal domain-like"/>
    <property type="match status" value="1"/>
</dbReference>
<dbReference type="Gene3D" id="3.10.20.600">
    <property type="match status" value="1"/>
</dbReference>
<dbReference type="InterPro" id="IPR037207">
    <property type="entry name" value="Nuop51_4Fe4S-bd_sf"/>
</dbReference>
<evidence type="ECO:0000313" key="7">
    <source>
        <dbReference type="EMBL" id="KKN47764.1"/>
    </source>
</evidence>
<dbReference type="Gene3D" id="6.10.250.1450">
    <property type="match status" value="1"/>
</dbReference>
<dbReference type="InterPro" id="IPR011538">
    <property type="entry name" value="Nuo51_FMN-bd"/>
</dbReference>
<comment type="similarity">
    <text evidence="1">Belongs to the complex I 51 kDa subunit family.</text>
</comment>
<dbReference type="GO" id="GO:0010181">
    <property type="term" value="F:FMN binding"/>
    <property type="evidence" value="ECO:0007669"/>
    <property type="project" value="InterPro"/>
</dbReference>
<feature type="domain" description="4Fe-4S ferredoxin-type" evidence="6">
    <location>
        <begin position="542"/>
        <end position="571"/>
    </location>
</feature>
<organism evidence="7">
    <name type="scientific">marine sediment metagenome</name>
    <dbReference type="NCBI Taxonomy" id="412755"/>
    <lineage>
        <taxon>unclassified sequences</taxon>
        <taxon>metagenomes</taxon>
        <taxon>ecological metagenomes</taxon>
    </lineage>
</organism>
<dbReference type="Gene3D" id="3.40.50.11540">
    <property type="entry name" value="NADH-ubiquinone oxidoreductase 51kDa subunit"/>
    <property type="match status" value="1"/>
</dbReference>
<feature type="domain" description="4Fe-4S ferredoxin-type" evidence="6">
    <location>
        <begin position="572"/>
        <end position="601"/>
    </location>
</feature>
<evidence type="ECO:0000256" key="1">
    <source>
        <dbReference type="ARBA" id="ARBA00007523"/>
    </source>
</evidence>
<accession>A0A0F9QZ52</accession>
<dbReference type="FunFam" id="3.40.50.11540:FF:000001">
    <property type="entry name" value="NADH dehydrogenase [ubiquinone] flavoprotein 1, mitochondrial"/>
    <property type="match status" value="1"/>
</dbReference>
<dbReference type="InterPro" id="IPR017896">
    <property type="entry name" value="4Fe4S_Fe-S-bd"/>
</dbReference>
<dbReference type="Pfam" id="PF01512">
    <property type="entry name" value="Complex1_51K"/>
    <property type="match status" value="1"/>
</dbReference>
<evidence type="ECO:0000256" key="4">
    <source>
        <dbReference type="ARBA" id="ARBA00023004"/>
    </source>
</evidence>
<dbReference type="GO" id="GO:0046872">
    <property type="term" value="F:metal ion binding"/>
    <property type="evidence" value="ECO:0007669"/>
    <property type="project" value="UniProtKB-KW"/>
</dbReference>
<dbReference type="CDD" id="cd02980">
    <property type="entry name" value="TRX_Fd_family"/>
    <property type="match status" value="1"/>
</dbReference>
<dbReference type="AlphaFoldDB" id="A0A0F9QZ52"/>
<keyword evidence="2" id="KW-0004">4Fe-4S</keyword>
<dbReference type="InterPro" id="IPR019575">
    <property type="entry name" value="Nuop51_4Fe4S-bd"/>
</dbReference>